<reference evidence="5" key="1">
    <citation type="journal article" date="2019" name="Int. J. Syst. Evol. Microbiol.">
        <title>The Global Catalogue of Microorganisms (GCM) 10K type strain sequencing project: providing services to taxonomists for standard genome sequencing and annotation.</title>
        <authorList>
            <consortium name="The Broad Institute Genomics Platform"/>
            <consortium name="The Broad Institute Genome Sequencing Center for Infectious Disease"/>
            <person name="Wu L."/>
            <person name="Ma J."/>
        </authorList>
    </citation>
    <scope>NUCLEOTIDE SEQUENCE [LARGE SCALE GENOMIC DNA]</scope>
    <source>
        <strain evidence="5">CGMCC 4.1622</strain>
    </source>
</reference>
<dbReference type="InterPro" id="IPR009061">
    <property type="entry name" value="DNA-bd_dom_put_sf"/>
</dbReference>
<evidence type="ECO:0000259" key="3">
    <source>
        <dbReference type="PROSITE" id="PS50937"/>
    </source>
</evidence>
<proteinExistence type="predicted"/>
<dbReference type="Pfam" id="PF13411">
    <property type="entry name" value="MerR_1"/>
    <property type="match status" value="1"/>
</dbReference>
<feature type="domain" description="HTH merR-type" evidence="3">
    <location>
        <begin position="38"/>
        <end position="102"/>
    </location>
</feature>
<dbReference type="Proteomes" id="UP001596066">
    <property type="component" value="Unassembled WGS sequence"/>
</dbReference>
<protein>
    <submittedName>
        <fullName evidence="4">MerR family transcriptional regulator</fullName>
    </submittedName>
</protein>
<feature type="region of interest" description="Disordered" evidence="2">
    <location>
        <begin position="1"/>
        <end position="34"/>
    </location>
</feature>
<dbReference type="InterPro" id="IPR000551">
    <property type="entry name" value="MerR-type_HTH_dom"/>
</dbReference>
<dbReference type="PROSITE" id="PS50937">
    <property type="entry name" value="HTH_MERR_2"/>
    <property type="match status" value="1"/>
</dbReference>
<name>A0ABW0VFK3_9ACTN</name>
<evidence type="ECO:0000256" key="1">
    <source>
        <dbReference type="ARBA" id="ARBA00023125"/>
    </source>
</evidence>
<dbReference type="PANTHER" id="PTHR30204:SF97">
    <property type="entry name" value="MERR FAMILY REGULATORY PROTEIN"/>
    <property type="match status" value="1"/>
</dbReference>
<accession>A0ABW0VFK3</accession>
<dbReference type="PANTHER" id="PTHR30204">
    <property type="entry name" value="REDOX-CYCLING DRUG-SENSING TRANSCRIPTIONAL ACTIVATOR SOXR"/>
    <property type="match status" value="1"/>
</dbReference>
<dbReference type="InterPro" id="IPR047057">
    <property type="entry name" value="MerR_fam"/>
</dbReference>
<evidence type="ECO:0000313" key="4">
    <source>
        <dbReference type="EMBL" id="MFC5643301.1"/>
    </source>
</evidence>
<keyword evidence="5" id="KW-1185">Reference proteome</keyword>
<keyword evidence="1" id="KW-0238">DNA-binding</keyword>
<dbReference type="EMBL" id="JBHSOC010000030">
    <property type="protein sequence ID" value="MFC5643301.1"/>
    <property type="molecule type" value="Genomic_DNA"/>
</dbReference>
<sequence length="149" mass="16026">MRWGHLPAGGWGPSATDDKPAVGPSCPSAGKEGACSNAARPAGIVRQALRHYDTSGVLTPALVDPDSGYRYYRRDQLDSARLVRALRQLDVPIDEVRDLMASHAAGRDIAGPVLARLAAAELRLEVQRALVRNLLHRHTEGDELTSSPS</sequence>
<comment type="caution">
    <text evidence="4">The sequence shown here is derived from an EMBL/GenBank/DDBJ whole genome shotgun (WGS) entry which is preliminary data.</text>
</comment>
<dbReference type="SUPFAM" id="SSF46955">
    <property type="entry name" value="Putative DNA-binding domain"/>
    <property type="match status" value="1"/>
</dbReference>
<organism evidence="4 5">
    <name type="scientific">Kitasatospora cinereorecta</name>
    <dbReference type="NCBI Taxonomy" id="285560"/>
    <lineage>
        <taxon>Bacteria</taxon>
        <taxon>Bacillati</taxon>
        <taxon>Actinomycetota</taxon>
        <taxon>Actinomycetes</taxon>
        <taxon>Kitasatosporales</taxon>
        <taxon>Streptomycetaceae</taxon>
        <taxon>Kitasatospora</taxon>
    </lineage>
</organism>
<dbReference type="RefSeq" id="WP_346141282.1">
    <property type="nucleotide sequence ID" value="NZ_BAAAUA010000004.1"/>
</dbReference>
<gene>
    <name evidence="4" type="ORF">ACFPZF_18295</name>
</gene>
<dbReference type="Gene3D" id="1.10.1660.10">
    <property type="match status" value="1"/>
</dbReference>
<dbReference type="SMART" id="SM00422">
    <property type="entry name" value="HTH_MERR"/>
    <property type="match status" value="1"/>
</dbReference>
<evidence type="ECO:0000256" key="2">
    <source>
        <dbReference type="SAM" id="MobiDB-lite"/>
    </source>
</evidence>
<evidence type="ECO:0000313" key="5">
    <source>
        <dbReference type="Proteomes" id="UP001596066"/>
    </source>
</evidence>